<organism evidence="2 3">
    <name type="scientific">Babesia microti (strain RI)</name>
    <dbReference type="NCBI Taxonomy" id="1133968"/>
    <lineage>
        <taxon>Eukaryota</taxon>
        <taxon>Sar</taxon>
        <taxon>Alveolata</taxon>
        <taxon>Apicomplexa</taxon>
        <taxon>Aconoidasida</taxon>
        <taxon>Piroplasmida</taxon>
        <taxon>Babesiidae</taxon>
        <taxon>Babesia</taxon>
    </lineage>
</organism>
<dbReference type="RefSeq" id="XP_021338838.1">
    <property type="nucleotide sequence ID" value="XM_021482304.1"/>
</dbReference>
<feature type="domain" description="Exportin-1/Importin-beta-like" evidence="1">
    <location>
        <begin position="143"/>
        <end position="233"/>
    </location>
</feature>
<evidence type="ECO:0000313" key="3">
    <source>
        <dbReference type="Proteomes" id="UP000002899"/>
    </source>
</evidence>
<dbReference type="SUPFAM" id="SSF48371">
    <property type="entry name" value="ARM repeat"/>
    <property type="match status" value="1"/>
</dbReference>
<sequence>MIPVDMLNAVALSQDGNAESSAFMYNMVTCDQINLQLSYQIFVEMSRVSMDSCLLPSIPCNIFNTLYQLNNRKDINNPNWRNSVTSCAEYEQYINAIRFYGYTLLVKVVQNKYSQLDCECVKKDLEGFLVANNTVVSEYSILVCQKLAQYITAIALQNWPNDWTNFIQFFISSIHNQYQTLIFLYFITEISQELNEDANNTIPYNKKIKIATVLKLNIMQVLQYLQQIADLDNEVIKSAWISAYRNLSGVVPGELMMLHAELLKFKLLDQKYKHHKIDILYTMYNMGNNLEFKIVNDYKHLDNYVKIITSFSFECVNQGLFSYESASDIIEEQRIIANTVRNLVDKNFSNLQTHLEWPRIYALFSQGIVPLISHPSMDIAIIGMDACNVYIRRLYSGKYTLGPEDVSHFVAAIYLRILRFANPAVTIDSKIVSLLDNFVQLMYKQLLGIKIGDWSSLVSNNYQLNDTMVTIGSVGEDPVYSDFNAKFAILRSKSSSCLVTLANVNPHLLNHSIKTLVEIAKLAFTSQAFTDDFNFKLDPGNQKAITWLVPKYIIYEAICHVFESLISRVSFDCNSANEWVAFAKIFYCEMLRVDFKSSSSGVVVTLLENRKLEFISNTANYLLYQTVSIEEVLDYLFSLISDISEPKIVSIGNQKSPSKIAANALTTVCKTCSDIIPNLIQLIVDKLTNLLQVPQLNQNFIAETLILSISCLKNPSAKRPLVESIISPQIAKFVSFKHFMSDCDTMLTALFGTNPTSNSGRLLVKAVPEFKDTLKRGLIQITGMLKRMDLQEMAILNCINQMLPIMSDLMFSFVNIWNPQNIEQSTWEWRKPLLCPGVEELETFQWFSSAVSATQIVKLLFPCGDLPPDFVLSARHDLFSIRSSLFKLLGTCSPLYTAESLDKFKSIIAMSYKWMPFSQQSMMLRHFILPLFSDDVLYHLYMCGRISFLEPFGSIIFQVEKLNSEWLSLRHLKRYLENANDSSGVSREKYINLYYMRVHACIENCSLMLSIINASTKWPKDVDGNYVSFKKKIFESIGNNIIQILINSLLWPHVDTILEGLRLIRQYLKASMSISEMFQETKAQFQYNGIEIAKALFNIMFTPRDFDPLHLGISNEENVNTEFKHFFSLKQKGDGRCFIQAFTLTIFTIYDILFKITPSTATQQLIHSLQGLLCNADNAIFTTEECDEFLHLISEQKSIEAKSMLRVNVKIAVEIKRGEFGHKMSIQHKKISDNDRWKCNSIFDPKVPEYDTSLEGEESFLGESILSLLLE</sequence>
<dbReference type="InterPro" id="IPR016024">
    <property type="entry name" value="ARM-type_fold"/>
</dbReference>
<protein>
    <recommendedName>
        <fullName evidence="1">Exportin-1/Importin-beta-like domain-containing protein</fullName>
    </recommendedName>
</protein>
<gene>
    <name evidence="2" type="ORF">BMR1_03g04740</name>
</gene>
<reference evidence="2 3" key="1">
    <citation type="journal article" date="2012" name="Nucleic Acids Res.">
        <title>Sequencing of the smallest Apicomplexan genome from the human pathogen Babesia microti.</title>
        <authorList>
            <person name="Cornillot E."/>
            <person name="Hadj-Kaddour K."/>
            <person name="Dassouli A."/>
            <person name="Noel B."/>
            <person name="Ranwez V."/>
            <person name="Vacherie B."/>
            <person name="Augagneur Y."/>
            <person name="Bres V."/>
            <person name="Duclos A."/>
            <person name="Randazzo S."/>
            <person name="Carcy B."/>
            <person name="Debierre-Grockiego F."/>
            <person name="Delbecq S."/>
            <person name="Moubri-Menage K."/>
            <person name="Shams-Eldin H."/>
            <person name="Usmani-Brown S."/>
            <person name="Bringaud F."/>
            <person name="Wincker P."/>
            <person name="Vivares C.P."/>
            <person name="Schwarz R.T."/>
            <person name="Schetters T.P."/>
            <person name="Krause P.J."/>
            <person name="Gorenflot A."/>
            <person name="Berry V."/>
            <person name="Barbe V."/>
            <person name="Ben Mamoun C."/>
        </authorList>
    </citation>
    <scope>NUCLEOTIDE SEQUENCE [LARGE SCALE GENOMIC DNA]</scope>
    <source>
        <strain evidence="2 3">RI</strain>
    </source>
</reference>
<dbReference type="GeneID" id="24425594"/>
<dbReference type="OrthoDB" id="360399at2759"/>
<accession>A0A1R4ACN2</accession>
<reference evidence="2 3" key="2">
    <citation type="journal article" date="2013" name="PLoS ONE">
        <title>Whole genome mapping and re-organization of the nuclear and mitochondrial genomes of Babesia microti isolates.</title>
        <authorList>
            <person name="Cornillot E."/>
            <person name="Dassouli A."/>
            <person name="Garg A."/>
            <person name="Pachikara N."/>
            <person name="Randazzo S."/>
            <person name="Depoix D."/>
            <person name="Carcy B."/>
            <person name="Delbecq S."/>
            <person name="Frutos R."/>
            <person name="Silva J.C."/>
            <person name="Sutton R."/>
            <person name="Krause P.J."/>
            <person name="Mamoun C.B."/>
        </authorList>
    </citation>
    <scope>NUCLEOTIDE SEQUENCE [LARGE SCALE GENOMIC DNA]</scope>
    <source>
        <strain evidence="2 3">RI</strain>
    </source>
</reference>
<reference evidence="2 3" key="3">
    <citation type="journal article" date="2016" name="Sci. Rep.">
        <title>Genome-wide diversity and gene expression profiling of Babesia microti isolates identify polymorphic genes that mediate host-pathogen interactions.</title>
        <authorList>
            <person name="Silva J.C."/>
            <person name="Cornillot E."/>
            <person name="McCracken C."/>
            <person name="Usmani-Brown S."/>
            <person name="Dwivedi A."/>
            <person name="Ifeonu O.O."/>
            <person name="Crabtree J."/>
            <person name="Gotia H.T."/>
            <person name="Virji A.Z."/>
            <person name="Reynes C."/>
            <person name="Colinge J."/>
            <person name="Kumar V."/>
            <person name="Lawres L."/>
            <person name="Pazzi J.E."/>
            <person name="Pablo J.V."/>
            <person name="Hung C."/>
            <person name="Brancato J."/>
            <person name="Kumari P."/>
            <person name="Orvis J."/>
            <person name="Tretina K."/>
            <person name="Chibucos M."/>
            <person name="Ott S."/>
            <person name="Sadzewicz L."/>
            <person name="Sengamalay N."/>
            <person name="Shetty A.C."/>
            <person name="Su Q."/>
            <person name="Tallon L."/>
            <person name="Fraser C.M."/>
            <person name="Frutos R."/>
            <person name="Molina D.M."/>
            <person name="Krause P.J."/>
            <person name="Ben Mamoun C."/>
        </authorList>
    </citation>
    <scope>NUCLEOTIDE SEQUENCE [LARGE SCALE GENOMIC DNA]</scope>
    <source>
        <strain evidence="2 3">RI</strain>
    </source>
</reference>
<dbReference type="EMBL" id="LN871598">
    <property type="protein sequence ID" value="SJK86715.1"/>
    <property type="molecule type" value="Genomic_DNA"/>
</dbReference>
<dbReference type="Pfam" id="PF08389">
    <property type="entry name" value="Xpo1"/>
    <property type="match status" value="1"/>
</dbReference>
<proteinExistence type="predicted"/>
<dbReference type="Proteomes" id="UP000002899">
    <property type="component" value="Chromosome III"/>
</dbReference>
<dbReference type="KEGG" id="bmic:BMR1_03g04740"/>
<keyword evidence="3" id="KW-1185">Reference proteome</keyword>
<evidence type="ECO:0000259" key="1">
    <source>
        <dbReference type="Pfam" id="PF08389"/>
    </source>
</evidence>
<dbReference type="Gene3D" id="1.25.10.10">
    <property type="entry name" value="Leucine-rich Repeat Variant"/>
    <property type="match status" value="1"/>
</dbReference>
<evidence type="ECO:0000313" key="2">
    <source>
        <dbReference type="EMBL" id="SJK86715.1"/>
    </source>
</evidence>
<dbReference type="VEuPathDB" id="PiroplasmaDB:BMR1_03g04740"/>
<name>A0A1R4ACN2_BABMR</name>
<dbReference type="InterPro" id="IPR013598">
    <property type="entry name" value="Exportin-1/Importin-b-like"/>
</dbReference>
<dbReference type="AlphaFoldDB" id="A0A1R4ACN2"/>
<dbReference type="InterPro" id="IPR011989">
    <property type="entry name" value="ARM-like"/>
</dbReference>